<evidence type="ECO:0000256" key="2">
    <source>
        <dbReference type="ARBA" id="ARBA00022490"/>
    </source>
</evidence>
<dbReference type="EMBL" id="JANUHB010000002">
    <property type="protein sequence ID" value="MCS0808653.1"/>
    <property type="molecule type" value="Genomic_DNA"/>
</dbReference>
<keyword evidence="3" id="KW-0677">Repeat</keyword>
<evidence type="ECO:0000256" key="4">
    <source>
        <dbReference type="SAM" id="MobiDB-lite"/>
    </source>
</evidence>
<accession>A0ABT2DDZ1</accession>
<dbReference type="RefSeq" id="WP_258822417.1">
    <property type="nucleotide sequence ID" value="NZ_JANUHB010000002.1"/>
</dbReference>
<gene>
    <name evidence="6" type="ORF">NX774_12055</name>
</gene>
<evidence type="ECO:0000259" key="5">
    <source>
        <dbReference type="Pfam" id="PF24703"/>
    </source>
</evidence>
<proteinExistence type="predicted"/>
<reference evidence="6 7" key="1">
    <citation type="submission" date="2022-08" db="EMBL/GenBank/DDBJ databases">
        <title>Reclassification of Massilia species as members of the genera Telluria, Duganella, Pseudoduganella, Mokoshia gen. nov. and Zemynaea gen. nov. using orthogonal and non-orthogonal genome-based approaches.</title>
        <authorList>
            <person name="Bowman J.P."/>
        </authorList>
    </citation>
    <scope>NUCLEOTIDE SEQUENCE [LARGE SCALE GENOMIC DNA]</scope>
    <source>
        <strain evidence="6 7">JCM 31605</strain>
    </source>
</reference>
<dbReference type="InterPro" id="IPR056083">
    <property type="entry name" value="DUF7666"/>
</dbReference>
<name>A0ABT2DDZ1_9BURK</name>
<feature type="domain" description="DUF7666" evidence="5">
    <location>
        <begin position="15"/>
        <end position="108"/>
    </location>
</feature>
<dbReference type="PRINTS" id="PR01574">
    <property type="entry name" value="TUBBYPROTEIN"/>
</dbReference>
<dbReference type="InterPro" id="IPR050938">
    <property type="entry name" value="Collagen_Structural_Proteins"/>
</dbReference>
<keyword evidence="7" id="KW-1185">Reference proteome</keyword>
<comment type="subcellular location">
    <subcellularLocation>
        <location evidence="1">Cytoplasm</location>
    </subcellularLocation>
</comment>
<evidence type="ECO:0000256" key="3">
    <source>
        <dbReference type="ARBA" id="ARBA00022737"/>
    </source>
</evidence>
<dbReference type="PANTHER" id="PTHR37456:SF3">
    <property type="entry name" value="COLLAGEN ALPHA-1(XXV) CHAIN"/>
    <property type="match status" value="1"/>
</dbReference>
<organism evidence="6 7">
    <name type="scientific">Massilia agilis</name>
    <dbReference type="NCBI Taxonomy" id="1811226"/>
    <lineage>
        <taxon>Bacteria</taxon>
        <taxon>Pseudomonadati</taxon>
        <taxon>Pseudomonadota</taxon>
        <taxon>Betaproteobacteria</taxon>
        <taxon>Burkholderiales</taxon>
        <taxon>Oxalobacteraceae</taxon>
        <taxon>Telluria group</taxon>
        <taxon>Massilia</taxon>
    </lineage>
</organism>
<dbReference type="PANTHER" id="PTHR37456">
    <property type="entry name" value="SI:CH211-266K2.1"/>
    <property type="match status" value="1"/>
</dbReference>
<evidence type="ECO:0000313" key="7">
    <source>
        <dbReference type="Proteomes" id="UP001206126"/>
    </source>
</evidence>
<keyword evidence="2" id="KW-0963">Cytoplasm</keyword>
<feature type="region of interest" description="Disordered" evidence="4">
    <location>
        <begin position="208"/>
        <end position="231"/>
    </location>
</feature>
<protein>
    <recommendedName>
        <fullName evidence="5">DUF7666 domain-containing protein</fullName>
    </recommendedName>
</protein>
<evidence type="ECO:0000256" key="1">
    <source>
        <dbReference type="ARBA" id="ARBA00004496"/>
    </source>
</evidence>
<evidence type="ECO:0000313" key="6">
    <source>
        <dbReference type="EMBL" id="MCS0808653.1"/>
    </source>
</evidence>
<comment type="caution">
    <text evidence="6">The sequence shown here is derived from an EMBL/GenBank/DDBJ whole genome shotgun (WGS) entry which is preliminary data.</text>
</comment>
<sequence>MSDSIKDNPAADEVIVSYKGFDQNWRCRGFQYALGETFTHDGKVEACASGFHACEYPLDVLNYYPPAGNKFAIVEQSGELSRHSEDTKVASKVLKVSAEITLPGLIKAAIEYTVSRCNPVDPESPAYSKEAQGAASATGTRGAASATGYSGAASATGDSGAASATGYSGAASATGYSGAASATGTRGAASATGYSGAASATGTRGAASAIGDSGAASATGDSGAASATGTRGAASATGYSGAASATGDSGAASATGTRGAASATGDSGAASATGPHSVAMASGYAGRAMAGETGAIVLVYRNDEDQLVHIRASKVGDNGIKAGVWYSLDAEGQFVECVDAEND</sequence>
<feature type="region of interest" description="Disordered" evidence="4">
    <location>
        <begin position="245"/>
        <end position="274"/>
    </location>
</feature>
<dbReference type="InterPro" id="IPR005398">
    <property type="entry name" value="Tubby_N"/>
</dbReference>
<dbReference type="Proteomes" id="UP001206126">
    <property type="component" value="Unassembled WGS sequence"/>
</dbReference>
<dbReference type="Pfam" id="PF24703">
    <property type="entry name" value="DUF7666"/>
    <property type="match status" value="1"/>
</dbReference>